<gene>
    <name evidence="2" type="ORF">BK661_14460</name>
</gene>
<protein>
    <submittedName>
        <fullName evidence="2">Glycosyl transferase family 1</fullName>
    </submittedName>
</protein>
<dbReference type="GO" id="GO:0016757">
    <property type="term" value="F:glycosyltransferase activity"/>
    <property type="evidence" value="ECO:0007669"/>
    <property type="project" value="InterPro"/>
</dbReference>
<organism evidence="2 3">
    <name type="scientific">Pseudomonas frederiksbergensis</name>
    <dbReference type="NCBI Taxonomy" id="104087"/>
    <lineage>
        <taxon>Bacteria</taxon>
        <taxon>Pseudomonadati</taxon>
        <taxon>Pseudomonadota</taxon>
        <taxon>Gammaproteobacteria</taxon>
        <taxon>Pseudomonadales</taxon>
        <taxon>Pseudomonadaceae</taxon>
        <taxon>Pseudomonas</taxon>
    </lineage>
</organism>
<dbReference type="SUPFAM" id="SSF53756">
    <property type="entry name" value="UDP-Glycosyltransferase/glycogen phosphorylase"/>
    <property type="match status" value="1"/>
</dbReference>
<dbReference type="EMBL" id="MOBL01000014">
    <property type="protein sequence ID" value="RON32688.1"/>
    <property type="molecule type" value="Genomic_DNA"/>
</dbReference>
<evidence type="ECO:0000313" key="3">
    <source>
        <dbReference type="Proteomes" id="UP000283260"/>
    </source>
</evidence>
<proteinExistence type="predicted"/>
<keyword evidence="2" id="KW-0808">Transferase</keyword>
<sequence length="364" mass="41032">MNSKKLVFIHLFNDRSGSPKVLSQVVKAAANNNIATEVITSAHGDGFLAGVADVQSRLFYKRSENKLLTLGYYLISQGLLFIQCFKYRRQNVVFYVNTMMPFGAALAGKLLKIPVYYHVHETSIKPNILKRFLRLVIEKTSTKVVFVSNYLMQEEGFTKLPQVIIHNALDSEVEKQYRVKEEAGFTSLMICSLKAYKGVMEFLALAQRSKDDKHLSFTLVLNASLSEIDSFFANIDIPGNVAIYPRQTDLSGFYSRADLLLNLSRPDGWIETFGLTILEGMSHGLPVIVPPVGGPTELVRSDIEGYLISSYDIEELYSAVSRISLDPKKYKTLSDNALSRTRDFSLEVFESKFSTLFNEMQHDT</sequence>
<dbReference type="RefSeq" id="WP_123497693.1">
    <property type="nucleotide sequence ID" value="NZ_JBNDJZ010000001.1"/>
</dbReference>
<evidence type="ECO:0000259" key="1">
    <source>
        <dbReference type="Pfam" id="PF00534"/>
    </source>
</evidence>
<dbReference type="PANTHER" id="PTHR12526">
    <property type="entry name" value="GLYCOSYLTRANSFERASE"/>
    <property type="match status" value="1"/>
</dbReference>
<dbReference type="Proteomes" id="UP000283260">
    <property type="component" value="Unassembled WGS sequence"/>
</dbReference>
<dbReference type="GO" id="GO:1901135">
    <property type="term" value="P:carbohydrate derivative metabolic process"/>
    <property type="evidence" value="ECO:0007669"/>
    <property type="project" value="UniProtKB-ARBA"/>
</dbReference>
<dbReference type="InterPro" id="IPR001296">
    <property type="entry name" value="Glyco_trans_1"/>
</dbReference>
<reference evidence="2 3" key="1">
    <citation type="submission" date="2016-10" db="EMBL/GenBank/DDBJ databases">
        <title>Comparative genome analysis of multiple Pseudomonas spp. focuses on biocontrol and plant growth promoting traits.</title>
        <authorList>
            <person name="Tao X.-Y."/>
            <person name="Taylor C.G."/>
        </authorList>
    </citation>
    <scope>NUCLEOTIDE SEQUENCE [LARGE SCALE GENOMIC DNA]</scope>
    <source>
        <strain evidence="2 3">94G2</strain>
    </source>
</reference>
<accession>A0A423J4R4</accession>
<dbReference type="CDD" id="cd03801">
    <property type="entry name" value="GT4_PimA-like"/>
    <property type="match status" value="1"/>
</dbReference>
<comment type="caution">
    <text evidence="2">The sequence shown here is derived from an EMBL/GenBank/DDBJ whole genome shotgun (WGS) entry which is preliminary data.</text>
</comment>
<dbReference type="Gene3D" id="3.40.50.2000">
    <property type="entry name" value="Glycogen Phosphorylase B"/>
    <property type="match status" value="2"/>
</dbReference>
<dbReference type="Pfam" id="PF00534">
    <property type="entry name" value="Glycos_transf_1"/>
    <property type="match status" value="1"/>
</dbReference>
<feature type="domain" description="Glycosyl transferase family 1" evidence="1">
    <location>
        <begin position="178"/>
        <end position="337"/>
    </location>
</feature>
<evidence type="ECO:0000313" key="2">
    <source>
        <dbReference type="EMBL" id="RON32688.1"/>
    </source>
</evidence>
<dbReference type="AlphaFoldDB" id="A0A423J4R4"/>
<name>A0A423J4R4_9PSED</name>